<organism evidence="4 5">
    <name type="scientific">Aspergillus kawachii</name>
    <name type="common">White koji mold</name>
    <name type="synonym">Aspergillus awamori var. kawachi</name>
    <dbReference type="NCBI Taxonomy" id="1069201"/>
    <lineage>
        <taxon>Eukaryota</taxon>
        <taxon>Fungi</taxon>
        <taxon>Dikarya</taxon>
        <taxon>Ascomycota</taxon>
        <taxon>Pezizomycotina</taxon>
        <taxon>Eurotiomycetes</taxon>
        <taxon>Eurotiomycetidae</taxon>
        <taxon>Eurotiales</taxon>
        <taxon>Aspergillaceae</taxon>
        <taxon>Aspergillus</taxon>
        <taxon>Aspergillus subgen. Circumdati</taxon>
    </lineage>
</organism>
<dbReference type="Gene3D" id="3.30.2140.20">
    <property type="match status" value="1"/>
</dbReference>
<dbReference type="InterPro" id="IPR001447">
    <property type="entry name" value="Arylamine_N-AcTrfase"/>
</dbReference>
<dbReference type="InterPro" id="IPR038765">
    <property type="entry name" value="Papain-like_cys_pep_sf"/>
</dbReference>
<evidence type="ECO:0000313" key="4">
    <source>
        <dbReference type="EMBL" id="GAT23244.1"/>
    </source>
</evidence>
<reference evidence="3" key="4">
    <citation type="submission" date="2021-02" db="EMBL/GenBank/DDBJ databases">
        <title>Aspergillus luchuensis mut. kawachii IFO 4304 genome sequence.</title>
        <authorList>
            <person name="Mori K."/>
            <person name="Kadooka C."/>
            <person name="Goto M."/>
            <person name="Futagami T."/>
        </authorList>
    </citation>
    <scope>NUCLEOTIDE SEQUENCE</scope>
    <source>
        <strain evidence="3">IFO 4308</strain>
    </source>
</reference>
<reference evidence="5" key="2">
    <citation type="submission" date="2016-02" db="EMBL/GenBank/DDBJ databases">
        <title>Genome sequencing of Aspergillus luchuensis NBRC 4314.</title>
        <authorList>
            <person name="Yamada O."/>
        </authorList>
    </citation>
    <scope>NUCLEOTIDE SEQUENCE [LARGE SCALE GENOMIC DNA]</scope>
    <source>
        <strain evidence="5">RIB 2604</strain>
    </source>
</reference>
<accession>A0A146FAJ1</accession>
<dbReference type="PANTHER" id="PTHR11786:SF0">
    <property type="entry name" value="ARYLAMINE N-ACETYLTRANSFERASE 4-RELATED"/>
    <property type="match status" value="1"/>
</dbReference>
<keyword evidence="2 4" id="KW-0808">Transferase</keyword>
<evidence type="ECO:0000256" key="1">
    <source>
        <dbReference type="ARBA" id="ARBA00006547"/>
    </source>
</evidence>
<proteinExistence type="inferred from homology"/>
<dbReference type="EMBL" id="AP024425">
    <property type="protein sequence ID" value="BCR93357.1"/>
    <property type="molecule type" value="Genomic_DNA"/>
</dbReference>
<dbReference type="SUPFAM" id="SSF54001">
    <property type="entry name" value="Cysteine proteinases"/>
    <property type="match status" value="1"/>
</dbReference>
<dbReference type="Proteomes" id="UP000075230">
    <property type="component" value="Unassembled WGS sequence"/>
</dbReference>
<dbReference type="Proteomes" id="UP000661280">
    <property type="component" value="Chromosome 1"/>
</dbReference>
<dbReference type="EMBL" id="BCWF01000017">
    <property type="protein sequence ID" value="GAT23244.1"/>
    <property type="molecule type" value="Genomic_DNA"/>
</dbReference>
<keyword evidence="2" id="KW-0012">Acyltransferase</keyword>
<dbReference type="RefSeq" id="XP_041537123.1">
    <property type="nucleotide sequence ID" value="XM_041686802.1"/>
</dbReference>
<evidence type="ECO:0000313" key="6">
    <source>
        <dbReference type="Proteomes" id="UP000661280"/>
    </source>
</evidence>
<evidence type="ECO:0000256" key="2">
    <source>
        <dbReference type="RuleBase" id="RU003452"/>
    </source>
</evidence>
<comment type="similarity">
    <text evidence="1 2">Belongs to the arylamine N-acetyltransferase family.</text>
</comment>
<gene>
    <name evidence="3" type="primary">NAT1_1</name>
    <name evidence="3" type="ORF">AKAW2_10403A</name>
    <name evidence="4" type="ORF">RIB2604_01703820</name>
</gene>
<dbReference type="GeneID" id="64954682"/>
<dbReference type="AlphaFoldDB" id="A0A146FAJ1"/>
<dbReference type="GO" id="GO:0016407">
    <property type="term" value="F:acetyltransferase activity"/>
    <property type="evidence" value="ECO:0007669"/>
    <property type="project" value="InterPro"/>
</dbReference>
<dbReference type="OrthoDB" id="10260017at2759"/>
<keyword evidence="6" id="KW-1185">Reference proteome</keyword>
<dbReference type="VEuPathDB" id="FungiDB:ASPFODRAFT_204713"/>
<reference evidence="4 5" key="1">
    <citation type="journal article" date="2016" name="DNA Res.">
        <title>Genome sequence of Aspergillus luchuensis NBRC 4314.</title>
        <authorList>
            <person name="Yamada O."/>
            <person name="Machida M."/>
            <person name="Hosoyama A."/>
            <person name="Goto M."/>
            <person name="Takahashi T."/>
            <person name="Futagami T."/>
            <person name="Yamagata Y."/>
            <person name="Takeuchi M."/>
            <person name="Kobayashi T."/>
            <person name="Koike H."/>
            <person name="Abe K."/>
            <person name="Asai K."/>
            <person name="Arita M."/>
            <person name="Fujita N."/>
            <person name="Fukuda K."/>
            <person name="Higa K."/>
            <person name="Horikawa H."/>
            <person name="Ishikawa T."/>
            <person name="Jinno K."/>
            <person name="Kato Y."/>
            <person name="Kirimura K."/>
            <person name="Mizutani O."/>
            <person name="Nakasone K."/>
            <person name="Sano M."/>
            <person name="Shiraishi Y."/>
            <person name="Tsukahara M."/>
            <person name="Gomi K."/>
        </authorList>
    </citation>
    <scope>NUCLEOTIDE SEQUENCE [LARGE SCALE GENOMIC DNA]</scope>
    <source>
        <strain evidence="4 5">RIB 2604</strain>
    </source>
</reference>
<evidence type="ECO:0000313" key="5">
    <source>
        <dbReference type="Proteomes" id="UP000075230"/>
    </source>
</evidence>
<dbReference type="PRINTS" id="PR01543">
    <property type="entry name" value="ANATRNSFRASE"/>
</dbReference>
<dbReference type="KEGG" id="aluc:AKAW2_10403A"/>
<evidence type="ECO:0000313" key="3">
    <source>
        <dbReference type="EMBL" id="BCR93357.1"/>
    </source>
</evidence>
<sequence>MSELSASFTFHHLDGYFERIELPSRFRREQNPKLDRDFLATIQAYHVSHIPYDNTALHYSPTPSISLHIHDIFHKLVTRKRGGYCMENNILLYHVLRQLGFDVYLTGARLYRDANNSKPGWSGWEHAVNIVTLADNSSYMLDVGYGGDGPTTPLPLVHTSTSILNIGTQEIRLQKNGESSGERSHSANNPSTNAWTYQFRNGSEQAWRVGYAFHELEFFPRDFEVMNFYTSQNPTSFLTQRLLVIRFLQRADGEVYGKVILDQDKLKENRGGKNELVKVCNTESERVEVLRDVFGVDLMEEERRGICGRVSALPV</sequence>
<reference evidence="3" key="3">
    <citation type="submission" date="2021-01" db="EMBL/GenBank/DDBJ databases">
        <authorList>
            <consortium name="Aspergillus luchuensis mut. kawachii IFO 4304 genome sequencing consortium"/>
            <person name="Kazuki M."/>
            <person name="Futagami T."/>
        </authorList>
    </citation>
    <scope>NUCLEOTIDE SEQUENCE</scope>
    <source>
        <strain evidence="3">IFO 4308</strain>
    </source>
</reference>
<dbReference type="Pfam" id="PF00797">
    <property type="entry name" value="Acetyltransf_2"/>
    <property type="match status" value="1"/>
</dbReference>
<protein>
    <submittedName>
        <fullName evidence="4">Arylamine N-acetyltransferase 1</fullName>
    </submittedName>
    <submittedName>
        <fullName evidence="3">N-terminal acetyltransferase</fullName>
    </submittedName>
</protein>
<dbReference type="PANTHER" id="PTHR11786">
    <property type="entry name" value="N-HYDROXYARYLAMINE O-ACETYLTRANSFERASE"/>
    <property type="match status" value="1"/>
</dbReference>
<name>A0A146FAJ1_ASPKA</name>
<dbReference type="InterPro" id="IPR053710">
    <property type="entry name" value="Arylamine_NAT_domain_sf"/>
</dbReference>